<reference evidence="6 7" key="1">
    <citation type="submission" date="2019-08" db="EMBL/GenBank/DDBJ databases">
        <authorList>
            <person name="Peeters C."/>
        </authorList>
    </citation>
    <scope>NUCLEOTIDE SEQUENCE [LARGE SCALE GENOMIC DNA]</scope>
    <source>
        <strain evidence="6 7">LMG 31112</strain>
    </source>
</reference>
<dbReference type="InterPro" id="IPR036388">
    <property type="entry name" value="WH-like_DNA-bd_sf"/>
</dbReference>
<proteinExistence type="inferred from homology"/>
<dbReference type="SUPFAM" id="SSF53850">
    <property type="entry name" value="Periplasmic binding protein-like II"/>
    <property type="match status" value="1"/>
</dbReference>
<dbReference type="EMBL" id="CABPSM010000002">
    <property type="protein sequence ID" value="VVD84093.1"/>
    <property type="molecule type" value="Genomic_DNA"/>
</dbReference>
<dbReference type="AlphaFoldDB" id="A0A5E4TAW3"/>
<keyword evidence="3" id="KW-0238">DNA-binding</keyword>
<dbReference type="InterPro" id="IPR000847">
    <property type="entry name" value="LysR_HTH_N"/>
</dbReference>
<evidence type="ECO:0000259" key="5">
    <source>
        <dbReference type="PROSITE" id="PS50931"/>
    </source>
</evidence>
<dbReference type="Proteomes" id="UP000343317">
    <property type="component" value="Unassembled WGS sequence"/>
</dbReference>
<dbReference type="Pfam" id="PF00126">
    <property type="entry name" value="HTH_1"/>
    <property type="match status" value="1"/>
</dbReference>
<sequence length="294" mass="32858">MDKIDLKHMRIFLQLVRERSASRVAHDAGISQQAVSGYLRRLRDAFPHEIFLRHSSGLEPTDFALGVARKFEQIVADVDDVFQAEAFDPRSLNRWVTVIANEYAQLSIVPKLLAKVRQLAPDLKVRIVDFDRRSHAERLAEGDVELAIGFSAFVDDSLPRISLIDEHYCCVAGERSEIAQAVRRPVDLAGFAYVDFADSTSYSGDAVERFLAANDVPLRTPVATLACYTSLRPFLEHNDVVAFVPSAIASACQFKRIEFEVKPDPFSVVAAWHRRTSGSALGQWLRDLVRACVG</sequence>
<gene>
    <name evidence="6" type="ORF">PHO31112_01271</name>
</gene>
<dbReference type="GO" id="GO:0003700">
    <property type="term" value="F:DNA-binding transcription factor activity"/>
    <property type="evidence" value="ECO:0007669"/>
    <property type="project" value="InterPro"/>
</dbReference>
<keyword evidence="2" id="KW-0805">Transcription regulation</keyword>
<dbReference type="PANTHER" id="PTHR30118:SF6">
    <property type="entry name" value="HTH-TYPE TRANSCRIPTIONAL REGULATOR LEUO"/>
    <property type="match status" value="1"/>
</dbReference>
<evidence type="ECO:0000313" key="7">
    <source>
        <dbReference type="Proteomes" id="UP000343317"/>
    </source>
</evidence>
<dbReference type="PANTHER" id="PTHR30118">
    <property type="entry name" value="HTH-TYPE TRANSCRIPTIONAL REGULATOR LEUO-RELATED"/>
    <property type="match status" value="1"/>
</dbReference>
<name>A0A5E4TAW3_9BURK</name>
<dbReference type="SUPFAM" id="SSF46785">
    <property type="entry name" value="Winged helix' DNA-binding domain"/>
    <property type="match status" value="1"/>
</dbReference>
<dbReference type="Pfam" id="PF03466">
    <property type="entry name" value="LysR_substrate"/>
    <property type="match status" value="1"/>
</dbReference>
<dbReference type="InterPro" id="IPR005119">
    <property type="entry name" value="LysR_subst-bd"/>
</dbReference>
<evidence type="ECO:0000256" key="3">
    <source>
        <dbReference type="ARBA" id="ARBA00023125"/>
    </source>
</evidence>
<dbReference type="RefSeq" id="WP_150619696.1">
    <property type="nucleotide sequence ID" value="NZ_CABPSM010000002.1"/>
</dbReference>
<evidence type="ECO:0000256" key="1">
    <source>
        <dbReference type="ARBA" id="ARBA00009437"/>
    </source>
</evidence>
<comment type="similarity">
    <text evidence="1">Belongs to the LysR transcriptional regulatory family.</text>
</comment>
<keyword evidence="4" id="KW-0804">Transcription</keyword>
<dbReference type="InterPro" id="IPR036390">
    <property type="entry name" value="WH_DNA-bd_sf"/>
</dbReference>
<dbReference type="Gene3D" id="3.40.190.10">
    <property type="entry name" value="Periplasmic binding protein-like II"/>
    <property type="match status" value="2"/>
</dbReference>
<evidence type="ECO:0000256" key="4">
    <source>
        <dbReference type="ARBA" id="ARBA00023163"/>
    </source>
</evidence>
<evidence type="ECO:0000256" key="2">
    <source>
        <dbReference type="ARBA" id="ARBA00023015"/>
    </source>
</evidence>
<dbReference type="PROSITE" id="PS50931">
    <property type="entry name" value="HTH_LYSR"/>
    <property type="match status" value="1"/>
</dbReference>
<dbReference type="GO" id="GO:0003677">
    <property type="term" value="F:DNA binding"/>
    <property type="evidence" value="ECO:0007669"/>
    <property type="project" value="UniProtKB-KW"/>
</dbReference>
<protein>
    <submittedName>
        <fullName evidence="6">NodD transcription activator-like protein</fullName>
    </submittedName>
</protein>
<dbReference type="InterPro" id="IPR050389">
    <property type="entry name" value="LysR-type_TF"/>
</dbReference>
<feature type="domain" description="HTH lysR-type" evidence="5">
    <location>
        <begin position="4"/>
        <end position="61"/>
    </location>
</feature>
<dbReference type="Gene3D" id="1.10.10.10">
    <property type="entry name" value="Winged helix-like DNA-binding domain superfamily/Winged helix DNA-binding domain"/>
    <property type="match status" value="1"/>
</dbReference>
<accession>A0A5E4TAW3</accession>
<evidence type="ECO:0000313" key="6">
    <source>
        <dbReference type="EMBL" id="VVD84093.1"/>
    </source>
</evidence>
<organism evidence="6 7">
    <name type="scientific">Pandoraea horticolens</name>
    <dbReference type="NCBI Taxonomy" id="2508298"/>
    <lineage>
        <taxon>Bacteria</taxon>
        <taxon>Pseudomonadati</taxon>
        <taxon>Pseudomonadota</taxon>
        <taxon>Betaproteobacteria</taxon>
        <taxon>Burkholderiales</taxon>
        <taxon>Burkholderiaceae</taxon>
        <taxon>Pandoraea</taxon>
    </lineage>
</organism>
<keyword evidence="7" id="KW-1185">Reference proteome</keyword>